<protein>
    <submittedName>
        <fullName evidence="5">BamA/TamA family outer membrane protein</fullName>
    </submittedName>
</protein>
<feature type="chain" id="PRO_5044004448" evidence="3">
    <location>
        <begin position="24"/>
        <end position="487"/>
    </location>
</feature>
<accession>A0AAW9S9B2</accession>
<dbReference type="AlphaFoldDB" id="A0AAW9S9B2"/>
<evidence type="ECO:0000313" key="5">
    <source>
        <dbReference type="EMBL" id="MEN7547496.1"/>
    </source>
</evidence>
<comment type="caution">
    <text evidence="5">The sequence shown here is derived from an EMBL/GenBank/DDBJ whole genome shotgun (WGS) entry which is preliminary data.</text>
</comment>
<evidence type="ECO:0000313" key="6">
    <source>
        <dbReference type="Proteomes" id="UP001403385"/>
    </source>
</evidence>
<gene>
    <name evidence="5" type="ORF">AAG747_06235</name>
</gene>
<dbReference type="EMBL" id="JBDKWZ010000003">
    <property type="protein sequence ID" value="MEN7547496.1"/>
    <property type="molecule type" value="Genomic_DNA"/>
</dbReference>
<sequence>MRGLLRSGLLFFSCIYLSGFCKAQLSQNDQALAIPATEAKIDSFYVKNLFILGNRITKEQVILRELDFRTGDKIPKNTIDSYLEVERNKVFNTNLFITADILYDVLSKDTVNIRLILKERWYIFPIPLLEIADRNFNEWINNRGADLSRLNYGVYFTQKNFRGRNESLKLRLQFGFNKRFSLKYIVPFLNKRQTTGLTIETGYSESNQIAYNDSNNIFQEFPLVDTDEKQVVYRAFNLGTTFHLRQAFYYTHHLNLQFNHNWVADSVSILNPDFFLDGRNTQKYLQLSYTFERNFKDFSAYPLKGSYLEITFNKTGLFVFNDLNMSSIDFTYSRYLPLSKKFFFASGVIGKVSFPDEQPYDNFKALGYKQNIIRGFDNYVVGGQHIGIWKNTLRFKAFEKRFNMERLMPVDQFNTIPLSIYPKIYFDAGYIKNANVTEQNARLTNKSLWGAGLGLDIITFYNSIFRLEYSYNSFDGFKPFIYFSADI</sequence>
<evidence type="ECO:0000256" key="3">
    <source>
        <dbReference type="SAM" id="SignalP"/>
    </source>
</evidence>
<keyword evidence="2" id="KW-0472">Membrane</keyword>
<keyword evidence="3" id="KW-0732">Signal</keyword>
<feature type="domain" description="Bacterial surface antigen (D15)" evidence="4">
    <location>
        <begin position="160"/>
        <end position="459"/>
    </location>
</feature>
<feature type="signal peptide" evidence="3">
    <location>
        <begin position="1"/>
        <end position="23"/>
    </location>
</feature>
<dbReference type="Gene3D" id="3.10.20.310">
    <property type="entry name" value="membrane protein fhac"/>
    <property type="match status" value="1"/>
</dbReference>
<proteinExistence type="predicted"/>
<evidence type="ECO:0000256" key="2">
    <source>
        <dbReference type="ARBA" id="ARBA00023136"/>
    </source>
</evidence>
<evidence type="ECO:0000259" key="4">
    <source>
        <dbReference type="Pfam" id="PF01103"/>
    </source>
</evidence>
<evidence type="ECO:0000256" key="1">
    <source>
        <dbReference type="ARBA" id="ARBA00004370"/>
    </source>
</evidence>
<dbReference type="GO" id="GO:0019867">
    <property type="term" value="C:outer membrane"/>
    <property type="evidence" value="ECO:0007669"/>
    <property type="project" value="InterPro"/>
</dbReference>
<organism evidence="5 6">
    <name type="scientific">Rapidithrix thailandica</name>
    <dbReference type="NCBI Taxonomy" id="413964"/>
    <lineage>
        <taxon>Bacteria</taxon>
        <taxon>Pseudomonadati</taxon>
        <taxon>Bacteroidota</taxon>
        <taxon>Cytophagia</taxon>
        <taxon>Cytophagales</taxon>
        <taxon>Flammeovirgaceae</taxon>
        <taxon>Rapidithrix</taxon>
    </lineage>
</organism>
<dbReference type="Gene3D" id="2.40.160.50">
    <property type="entry name" value="membrane protein fhac: a member of the omp85/tpsb transporter family"/>
    <property type="match status" value="1"/>
</dbReference>
<dbReference type="InterPro" id="IPR000184">
    <property type="entry name" value="Bac_surfAg_D15"/>
</dbReference>
<dbReference type="RefSeq" id="WP_346820284.1">
    <property type="nucleotide sequence ID" value="NZ_JBDKWZ010000003.1"/>
</dbReference>
<keyword evidence="6" id="KW-1185">Reference proteome</keyword>
<reference evidence="5 6" key="1">
    <citation type="submission" date="2024-04" db="EMBL/GenBank/DDBJ databases">
        <title>Novel genus in family Flammeovirgaceae.</title>
        <authorList>
            <person name="Nguyen T.H."/>
            <person name="Vuong T.Q."/>
            <person name="Le H."/>
            <person name="Kim S.-G."/>
        </authorList>
    </citation>
    <scope>NUCLEOTIDE SEQUENCE [LARGE SCALE GENOMIC DNA]</scope>
    <source>
        <strain evidence="5 6">JCM 23209</strain>
    </source>
</reference>
<comment type="subcellular location">
    <subcellularLocation>
        <location evidence="1">Membrane</location>
    </subcellularLocation>
</comment>
<dbReference type="Pfam" id="PF01103">
    <property type="entry name" value="Omp85"/>
    <property type="match status" value="1"/>
</dbReference>
<name>A0AAW9S9B2_9BACT</name>
<dbReference type="Proteomes" id="UP001403385">
    <property type="component" value="Unassembled WGS sequence"/>
</dbReference>